<evidence type="ECO:0000313" key="4">
    <source>
        <dbReference type="Proteomes" id="UP001596056"/>
    </source>
</evidence>
<feature type="signal peptide" evidence="1">
    <location>
        <begin position="1"/>
        <end position="17"/>
    </location>
</feature>
<reference evidence="4" key="1">
    <citation type="journal article" date="2019" name="Int. J. Syst. Evol. Microbiol.">
        <title>The Global Catalogue of Microorganisms (GCM) 10K type strain sequencing project: providing services to taxonomists for standard genome sequencing and annotation.</title>
        <authorList>
            <consortium name="The Broad Institute Genomics Platform"/>
            <consortium name="The Broad Institute Genome Sequencing Center for Infectious Disease"/>
            <person name="Wu L."/>
            <person name="Ma J."/>
        </authorList>
    </citation>
    <scope>NUCLEOTIDE SEQUENCE [LARGE SCALE GENOMIC DNA]</scope>
    <source>
        <strain evidence="4">KACC 11588</strain>
    </source>
</reference>
<comment type="caution">
    <text evidence="3">The sequence shown here is derived from an EMBL/GenBank/DDBJ whole genome shotgun (WGS) entry which is preliminary data.</text>
</comment>
<dbReference type="PANTHER" id="PTHR19328:SF75">
    <property type="entry name" value="ALDOSE SUGAR DEHYDROGENASE YLII"/>
    <property type="match status" value="1"/>
</dbReference>
<protein>
    <submittedName>
        <fullName evidence="3">PQQ-dependent sugar dehydrogenase</fullName>
        <ecNumber evidence="3">1.1.5.-</ecNumber>
    </submittedName>
</protein>
<name>A0ABW0SG18_9RHOB</name>
<sequence length="388" mass="41456">MRAALSALALLPLPALAAVEQGSPNAPFQPAFENQTRAPELPATAVRATPFAGPLENPWGIAALPDGTFLVTEKPGRLRLVMADGTLSEPIGGLPEVDPREQGGLLDVAVSPEFQQDRTVFWTYAKPMGQGLVATAAARGTLSEDGTQLTEVRDIFVQTPASESPMHYGSRVVPAGDGLVYVTTGEHSQAPERERAQDVGTTWGKVVRLTVNGEALSDNPFVEGGRPETWTLGHRNVQGAALDDQGRLWVSEMGPLGGDELNLIERGANYGWPVVSYGLNYDGSAVGSGEPRAEGFVEPVYYWDPVIAPGGIDFYAGDLFPEWRGDLLIAALRGSGLVRLDIQDDRVAGEERMLQELGRVRDVEELGDGSLVVITDDPQGGIYRVTSG</sequence>
<dbReference type="InterPro" id="IPR011041">
    <property type="entry name" value="Quinoprot_gluc/sorb_DH_b-prop"/>
</dbReference>
<proteinExistence type="predicted"/>
<dbReference type="GO" id="GO:0016491">
    <property type="term" value="F:oxidoreductase activity"/>
    <property type="evidence" value="ECO:0007669"/>
    <property type="project" value="UniProtKB-KW"/>
</dbReference>
<dbReference type="Gene3D" id="2.120.10.30">
    <property type="entry name" value="TolB, C-terminal domain"/>
    <property type="match status" value="1"/>
</dbReference>
<evidence type="ECO:0000259" key="2">
    <source>
        <dbReference type="Pfam" id="PF07995"/>
    </source>
</evidence>
<accession>A0ABW0SG18</accession>
<keyword evidence="3" id="KW-0560">Oxidoreductase</keyword>
<dbReference type="PANTHER" id="PTHR19328">
    <property type="entry name" value="HEDGEHOG-INTERACTING PROTEIN"/>
    <property type="match status" value="1"/>
</dbReference>
<dbReference type="EC" id="1.1.5.-" evidence="3"/>
<dbReference type="Pfam" id="PF07995">
    <property type="entry name" value="GSDH"/>
    <property type="match status" value="1"/>
</dbReference>
<feature type="chain" id="PRO_5045653495" evidence="1">
    <location>
        <begin position="18"/>
        <end position="388"/>
    </location>
</feature>
<keyword evidence="1" id="KW-0732">Signal</keyword>
<dbReference type="InterPro" id="IPR011042">
    <property type="entry name" value="6-blade_b-propeller_TolB-like"/>
</dbReference>
<keyword evidence="4" id="KW-1185">Reference proteome</keyword>
<dbReference type="EMBL" id="JBHSNA010000020">
    <property type="protein sequence ID" value="MFC5567864.1"/>
    <property type="molecule type" value="Genomic_DNA"/>
</dbReference>
<dbReference type="SUPFAM" id="SSF50952">
    <property type="entry name" value="Soluble quinoprotein glucose dehydrogenase"/>
    <property type="match status" value="1"/>
</dbReference>
<feature type="domain" description="Glucose/Sorbosone dehydrogenase" evidence="2">
    <location>
        <begin position="55"/>
        <end position="384"/>
    </location>
</feature>
<dbReference type="Proteomes" id="UP001596056">
    <property type="component" value="Unassembled WGS sequence"/>
</dbReference>
<dbReference type="RefSeq" id="WP_209840920.1">
    <property type="nucleotide sequence ID" value="NZ_JAGGJP010000009.1"/>
</dbReference>
<gene>
    <name evidence="3" type="ORF">ACFPOC_15730</name>
</gene>
<evidence type="ECO:0000256" key="1">
    <source>
        <dbReference type="SAM" id="SignalP"/>
    </source>
</evidence>
<organism evidence="3 4">
    <name type="scientific">Rubellimicrobium aerolatum</name>
    <dbReference type="NCBI Taxonomy" id="490979"/>
    <lineage>
        <taxon>Bacteria</taxon>
        <taxon>Pseudomonadati</taxon>
        <taxon>Pseudomonadota</taxon>
        <taxon>Alphaproteobacteria</taxon>
        <taxon>Rhodobacterales</taxon>
        <taxon>Roseobacteraceae</taxon>
        <taxon>Rubellimicrobium</taxon>
    </lineage>
</organism>
<dbReference type="InterPro" id="IPR012938">
    <property type="entry name" value="Glc/Sorbosone_DH"/>
</dbReference>
<evidence type="ECO:0000313" key="3">
    <source>
        <dbReference type="EMBL" id="MFC5567864.1"/>
    </source>
</evidence>